<proteinExistence type="predicted"/>
<accession>A0A4V1J584</accession>
<evidence type="ECO:0000313" key="2">
    <source>
        <dbReference type="Proteomes" id="UP000268162"/>
    </source>
</evidence>
<dbReference type="Proteomes" id="UP000268162">
    <property type="component" value="Unassembled WGS sequence"/>
</dbReference>
<reference evidence="2" key="1">
    <citation type="journal article" date="2018" name="Nat. Microbiol.">
        <title>Leveraging single-cell genomics to expand the fungal tree of life.</title>
        <authorList>
            <person name="Ahrendt S.R."/>
            <person name="Quandt C.A."/>
            <person name="Ciobanu D."/>
            <person name="Clum A."/>
            <person name="Salamov A."/>
            <person name="Andreopoulos B."/>
            <person name="Cheng J.F."/>
            <person name="Woyke T."/>
            <person name="Pelin A."/>
            <person name="Henrissat B."/>
            <person name="Reynolds N.K."/>
            <person name="Benny G.L."/>
            <person name="Smith M.E."/>
            <person name="James T.Y."/>
            <person name="Grigoriev I.V."/>
        </authorList>
    </citation>
    <scope>NUCLEOTIDE SEQUENCE [LARGE SCALE GENOMIC DNA]</scope>
    <source>
        <strain evidence="2">RSA 468</strain>
    </source>
</reference>
<evidence type="ECO:0000313" key="1">
    <source>
        <dbReference type="EMBL" id="RKP38169.1"/>
    </source>
</evidence>
<gene>
    <name evidence="1" type="ORF">BJ085DRAFT_29002</name>
</gene>
<keyword evidence="2" id="KW-1185">Reference proteome</keyword>
<sequence>MARLVTTERYIDLRQFVEGLPRVLELSGKFMYDPKDLGSLQRLAIVMAAVAHQKQQVYNLPDSHISDTTDRSPATTLKVKCSLAEVMRKLDLPRGAEFLEQTLTCPGPEQDGVDSLPIWEVGHCLKFIEQIRLTDEDRPQMGVVVRDLRFHFSPAGEMPNMGLWPYYRTTWDFYTHGYDPKFYDQVWKQPLILDIQKCTPNYIGSNGLQPGPIFEQLTHMKRIKQ</sequence>
<dbReference type="EMBL" id="ML002398">
    <property type="protein sequence ID" value="RKP38169.1"/>
    <property type="molecule type" value="Genomic_DNA"/>
</dbReference>
<dbReference type="AlphaFoldDB" id="A0A4V1J584"/>
<protein>
    <submittedName>
        <fullName evidence="1">Uncharacterized protein</fullName>
    </submittedName>
</protein>
<name>A0A4V1J584_9FUNG</name>
<organism evidence="1 2">
    <name type="scientific">Dimargaris cristalligena</name>
    <dbReference type="NCBI Taxonomy" id="215637"/>
    <lineage>
        <taxon>Eukaryota</taxon>
        <taxon>Fungi</taxon>
        <taxon>Fungi incertae sedis</taxon>
        <taxon>Zoopagomycota</taxon>
        <taxon>Kickxellomycotina</taxon>
        <taxon>Dimargaritomycetes</taxon>
        <taxon>Dimargaritales</taxon>
        <taxon>Dimargaritaceae</taxon>
        <taxon>Dimargaris</taxon>
    </lineage>
</organism>